<accession>A0ABQ9VXC9</accession>
<protein>
    <submittedName>
        <fullName evidence="3">AAA ATPase midasin</fullName>
    </submittedName>
</protein>
<gene>
    <name evidence="3" type="primary">MDN1_4</name>
    <name evidence="3" type="ORF">P7K49_008314</name>
</gene>
<dbReference type="InterPro" id="IPR027417">
    <property type="entry name" value="P-loop_NTPase"/>
</dbReference>
<dbReference type="Proteomes" id="UP001266305">
    <property type="component" value="Unassembled WGS sequence"/>
</dbReference>
<evidence type="ECO:0000313" key="3">
    <source>
        <dbReference type="EMBL" id="KAK2114048.1"/>
    </source>
</evidence>
<dbReference type="PANTHER" id="PTHR48103">
    <property type="entry name" value="MIDASIN-RELATED"/>
    <property type="match status" value="1"/>
</dbReference>
<evidence type="ECO:0000256" key="2">
    <source>
        <dbReference type="ARBA" id="ARBA00022840"/>
    </source>
</evidence>
<organism evidence="3 4">
    <name type="scientific">Saguinus oedipus</name>
    <name type="common">Cotton-top tamarin</name>
    <name type="synonym">Oedipomidas oedipus</name>
    <dbReference type="NCBI Taxonomy" id="9490"/>
    <lineage>
        <taxon>Eukaryota</taxon>
        <taxon>Metazoa</taxon>
        <taxon>Chordata</taxon>
        <taxon>Craniata</taxon>
        <taxon>Vertebrata</taxon>
        <taxon>Euteleostomi</taxon>
        <taxon>Mammalia</taxon>
        <taxon>Eutheria</taxon>
        <taxon>Euarchontoglires</taxon>
        <taxon>Primates</taxon>
        <taxon>Haplorrhini</taxon>
        <taxon>Platyrrhini</taxon>
        <taxon>Cebidae</taxon>
        <taxon>Callitrichinae</taxon>
        <taxon>Saguinus</taxon>
    </lineage>
</organism>
<dbReference type="EMBL" id="JASSZA010000004">
    <property type="protein sequence ID" value="KAK2114048.1"/>
    <property type="molecule type" value="Genomic_DNA"/>
</dbReference>
<name>A0ABQ9VXC9_SAGOE</name>
<feature type="non-terminal residue" evidence="3">
    <location>
        <position position="100"/>
    </location>
</feature>
<evidence type="ECO:0000313" key="4">
    <source>
        <dbReference type="Proteomes" id="UP001266305"/>
    </source>
</evidence>
<sequence length="100" mass="10850">MSAYSPFEFCLCSPSVLDRLNALLEPGGVLTISERGMIDGSTPTITPNPNFRLFLSMDPLHGDLSRAMRNRGLEIYISGEGDASTPDNLDLKVLLHSLGL</sequence>
<dbReference type="PANTHER" id="PTHR48103:SF2">
    <property type="entry name" value="MIDASIN"/>
    <property type="match status" value="1"/>
</dbReference>
<keyword evidence="1" id="KW-0547">Nucleotide-binding</keyword>
<dbReference type="Gene3D" id="3.40.50.300">
    <property type="entry name" value="P-loop containing nucleotide triphosphate hydrolases"/>
    <property type="match status" value="1"/>
</dbReference>
<reference evidence="3 4" key="1">
    <citation type="submission" date="2023-05" db="EMBL/GenBank/DDBJ databases">
        <title>B98-5 Cell Line De Novo Hybrid Assembly: An Optical Mapping Approach.</title>
        <authorList>
            <person name="Kananen K."/>
            <person name="Auerbach J.A."/>
            <person name="Kautto E."/>
            <person name="Blachly J.S."/>
        </authorList>
    </citation>
    <scope>NUCLEOTIDE SEQUENCE [LARGE SCALE GENOMIC DNA]</scope>
    <source>
        <strain evidence="3">B95-8</strain>
        <tissue evidence="3">Cell line</tissue>
    </source>
</reference>
<evidence type="ECO:0000256" key="1">
    <source>
        <dbReference type="ARBA" id="ARBA00022741"/>
    </source>
</evidence>
<proteinExistence type="predicted"/>
<keyword evidence="2" id="KW-0067">ATP-binding</keyword>
<keyword evidence="4" id="KW-1185">Reference proteome</keyword>
<comment type="caution">
    <text evidence="3">The sequence shown here is derived from an EMBL/GenBank/DDBJ whole genome shotgun (WGS) entry which is preliminary data.</text>
</comment>